<evidence type="ECO:0000259" key="5">
    <source>
        <dbReference type="PROSITE" id="PS50056"/>
    </source>
</evidence>
<accession>U6MYB4</accession>
<dbReference type="SUPFAM" id="SSF52799">
    <property type="entry name" value="(Phosphotyrosine protein) phosphatases II"/>
    <property type="match status" value="1"/>
</dbReference>
<feature type="domain" description="Tyrosine specific protein phosphatases" evidence="5">
    <location>
        <begin position="936"/>
        <end position="983"/>
    </location>
</feature>
<dbReference type="CDD" id="cd14498">
    <property type="entry name" value="DSP"/>
    <property type="match status" value="1"/>
</dbReference>
<reference evidence="6" key="2">
    <citation type="submission" date="2013-10" db="EMBL/GenBank/DDBJ databases">
        <authorList>
            <person name="Aslett M."/>
        </authorList>
    </citation>
    <scope>NUCLEOTIDE SEQUENCE [LARGE SCALE GENOMIC DNA]</scope>
    <source>
        <strain evidence="6">Houghton</strain>
    </source>
</reference>
<dbReference type="PROSITE" id="PS50054">
    <property type="entry name" value="TYR_PHOSPHATASE_DUAL"/>
    <property type="match status" value="1"/>
</dbReference>
<evidence type="ECO:0000313" key="7">
    <source>
        <dbReference type="Proteomes" id="UP000030754"/>
    </source>
</evidence>
<feature type="compositionally biased region" description="Polar residues" evidence="3">
    <location>
        <begin position="580"/>
        <end position="589"/>
    </location>
</feature>
<name>U6MYB4_9EIME</name>
<feature type="compositionally biased region" description="Low complexity" evidence="3">
    <location>
        <begin position="1035"/>
        <end position="1048"/>
    </location>
</feature>
<dbReference type="InterPro" id="IPR000340">
    <property type="entry name" value="Dual-sp_phosphatase_cat-dom"/>
</dbReference>
<keyword evidence="2" id="KW-0904">Protein phosphatase</keyword>
<dbReference type="InterPro" id="IPR016130">
    <property type="entry name" value="Tyr_Pase_AS"/>
</dbReference>
<dbReference type="GeneID" id="25476769"/>
<feature type="domain" description="Tyrosine-protein phosphatase" evidence="4">
    <location>
        <begin position="796"/>
        <end position="1005"/>
    </location>
</feature>
<dbReference type="PANTHER" id="PTHR46381">
    <property type="entry name" value="MKPA PROTEIN"/>
    <property type="match status" value="1"/>
</dbReference>
<feature type="region of interest" description="Disordered" evidence="3">
    <location>
        <begin position="580"/>
        <end position="630"/>
    </location>
</feature>
<dbReference type="SMART" id="SM00195">
    <property type="entry name" value="DSPc"/>
    <property type="match status" value="1"/>
</dbReference>
<dbReference type="GO" id="GO:0004721">
    <property type="term" value="F:phosphoprotein phosphatase activity"/>
    <property type="evidence" value="ECO:0007669"/>
    <property type="project" value="UniProtKB-KW"/>
</dbReference>
<feature type="region of interest" description="Disordered" evidence="3">
    <location>
        <begin position="211"/>
        <end position="247"/>
    </location>
</feature>
<evidence type="ECO:0000256" key="3">
    <source>
        <dbReference type="SAM" id="MobiDB-lite"/>
    </source>
</evidence>
<keyword evidence="7" id="KW-1185">Reference proteome</keyword>
<feature type="region of interest" description="Disordered" evidence="3">
    <location>
        <begin position="127"/>
        <end position="178"/>
    </location>
</feature>
<feature type="compositionally biased region" description="Low complexity" evidence="3">
    <location>
        <begin position="1076"/>
        <end position="1093"/>
    </location>
</feature>
<keyword evidence="1" id="KW-0378">Hydrolase</keyword>
<evidence type="ECO:0000256" key="2">
    <source>
        <dbReference type="ARBA" id="ARBA00022912"/>
    </source>
</evidence>
<feature type="region of interest" description="Disordered" evidence="3">
    <location>
        <begin position="1"/>
        <end position="43"/>
    </location>
</feature>
<dbReference type="PROSITE" id="PS50056">
    <property type="entry name" value="TYR_PHOSPHATASE_2"/>
    <property type="match status" value="1"/>
</dbReference>
<dbReference type="PANTHER" id="PTHR46381:SF2">
    <property type="entry name" value="MAP KINASE PHOSPHATASE"/>
    <property type="match status" value="1"/>
</dbReference>
<dbReference type="Pfam" id="PF00782">
    <property type="entry name" value="DSPc"/>
    <property type="match status" value="1"/>
</dbReference>
<dbReference type="VEuPathDB" id="ToxoDB:ENH_00066340"/>
<evidence type="ECO:0000256" key="1">
    <source>
        <dbReference type="ARBA" id="ARBA00022801"/>
    </source>
</evidence>
<dbReference type="Gene3D" id="3.90.190.10">
    <property type="entry name" value="Protein tyrosine phosphatase superfamily"/>
    <property type="match status" value="1"/>
</dbReference>
<sequence>MGGVSSTVHFERPALGPNRSTGPLAPPEKREEGPSSVSASLASGKKPSMSLWLTQDGDRTLDAVIHALRQWGSTSAHLAPVESSCLESLSGCLLQQHQMLLAWKMSRIGAPGRCGCCETLLPLGVSPKGVTGTSNATDKGQRRPCSSNSTTSIRSDSPAEDVNLTGGGKSGGERGQASEGWRRTIGANIPHPDPSSCYLIIHAYTAAQQQQEISSTLEGPTDRRRSLSPPRARGTTRNPSLPGDPQCNFDGRNYNSRVAAELMSGDVASLLSQAESLIALDTRRHSVWHAVHCCACCSLNQQQRRHVTRDDACRRGECSAQCYEADVSDSRKGEQLQPEEQQPQRKQQHLWAVYLWEGVEAPRYILDHARLRTLRLVDAFESCEQRGFPILPEVLLPWASFAILRPDREGPRCWPVVRACPVGGVSASQTEQEPVFLDAGALLERNVLLLRLLLRPPRLAYRTPPSVLPAPAEPATASQSAAEIGNRADEIRNSSASTGGDERATQQHQQQQRDRPSQTIPVVPPLALPSKGLPQLQHPEAGNKRDGEGRPLRIDSSALRRVAPGRGGLQLHATDCAGSDDNSFPSSFCDSPVASGEISPSESPSAERAGQDIQRVSHRNTDGGPLRQRNFRLQGVPKLVIPRLGGGEPTVSPAGCAPSGEVGGSLSPPFRAVGGSSSSFLQCTEGEASKSFSLAFGTSSAASRETATASSSLKQQQQQVLPAGARLSGVSVGSVGGLHHSGLLSSPAASFAGLQRLGSDGSSAGSSREAFGSRRRRIDDDGMGLYSRTRQQQLVNFRRVISDVYEGCLFVSGAAAACDLQCLKQAGITHVVNTIGDICPNVFAPLLIYKTYYLKDTRQQDIMCVFYDCIRFIYEAIGENTRGVAAPLSPRESIRANTDASGAASLAAVSGVCNPDASKKSRKQNSDESCSSFSNNSGSRKPHKVLIHCKEGVSRSATLAIAFLMWKLRLPFAEAFERLRSRRAICSPNTGFTFQLLLLQKRLGLKPHRAAFSCRNQAHSRDGQEALKTPPTLRSIPSEGPSSPGPVSDRQWTSGKGLKRAGSPLESRASPRPSVGSEELPPGAPGSPGALSPHSAQERCSHSPVGEHLSSDGSHLEVSDAVVTLRGLRPHSPRVCAPPRPGGDSSENEAGSEVGPQRESPSSSVEAAITARGRISSAEEDCVLLLHLVVHSAHSPDFLLWSEMTEWRPGVVPAMSEKGAYMLRCNGQGWVWMDASKCLRTAAQVEAAASNYQENVALVEGRSIRLHFITAGSEPADFWLAFGVGAETPHPHLGVPNVLSGLEPMVPEKSEEPFRWRDYCAFDLPGDWAEGDFPAGSADGDAMEAVVSQDLFAVPGEIVLEGTPEEPCQAGDETHIRYQSNSSCSSASSCVPSLRRSFKAFGHAANRASAGAPPEEVATVAGTHAKGTAKLFCLPDLEEPLDLFDSEDLFSDKVYLLVADSNDSTGRLPRAASPVPATAATGAVTAWLWVGSEAALDSQNDYEAVKAQVMDAFHLQPGQLQLSVEVSALASLLLLLFLFMPRAVQRSSPA</sequence>
<feature type="region of interest" description="Disordered" evidence="3">
    <location>
        <begin position="1129"/>
        <end position="1168"/>
    </location>
</feature>
<organism evidence="6 7">
    <name type="scientific">Eimeria necatrix</name>
    <dbReference type="NCBI Taxonomy" id="51315"/>
    <lineage>
        <taxon>Eukaryota</taxon>
        <taxon>Sar</taxon>
        <taxon>Alveolata</taxon>
        <taxon>Apicomplexa</taxon>
        <taxon>Conoidasida</taxon>
        <taxon>Coccidia</taxon>
        <taxon>Eucoccidiorida</taxon>
        <taxon>Eimeriorina</taxon>
        <taxon>Eimeriidae</taxon>
        <taxon>Eimeria</taxon>
    </lineage>
</organism>
<reference evidence="6" key="1">
    <citation type="submission" date="2013-10" db="EMBL/GenBank/DDBJ databases">
        <title>Genomic analysis of the causative agents of coccidiosis in chickens.</title>
        <authorList>
            <person name="Reid A.J."/>
            <person name="Blake D."/>
            <person name="Billington K."/>
            <person name="Browne H."/>
            <person name="Dunn M."/>
            <person name="Hung S."/>
            <person name="Kawahara F."/>
            <person name="Miranda-Saavedra D."/>
            <person name="Mourier T."/>
            <person name="Nagra H."/>
            <person name="Otto T.D."/>
            <person name="Rawlings N."/>
            <person name="Sanchez A."/>
            <person name="Sanders M."/>
            <person name="Subramaniam C."/>
            <person name="Tay Y."/>
            <person name="Dear P."/>
            <person name="Doerig C."/>
            <person name="Gruber A."/>
            <person name="Parkinson J."/>
            <person name="Shirley M."/>
            <person name="Wan K.L."/>
            <person name="Berriman M."/>
            <person name="Tomley F."/>
            <person name="Pain A."/>
        </authorList>
    </citation>
    <scope>NUCLEOTIDE SEQUENCE [LARGE SCALE GENOMIC DNA]</scope>
    <source>
        <strain evidence="6">Houghton</strain>
    </source>
</reference>
<dbReference type="RefSeq" id="XP_013437699.1">
    <property type="nucleotide sequence ID" value="XM_013582245.1"/>
</dbReference>
<feature type="compositionally biased region" description="Basic and acidic residues" evidence="3">
    <location>
        <begin position="541"/>
        <end position="551"/>
    </location>
</feature>
<protein>
    <recommendedName>
        <fullName evidence="8">Dual specificity phosphatase, catalytic domain-containing protein</fullName>
    </recommendedName>
</protein>
<feature type="compositionally biased region" description="Basic and acidic residues" evidence="3">
    <location>
        <begin position="500"/>
        <end position="516"/>
    </location>
</feature>
<feature type="compositionally biased region" description="Low complexity" evidence="3">
    <location>
        <begin position="927"/>
        <end position="939"/>
    </location>
</feature>
<feature type="region of interest" description="Disordered" evidence="3">
    <location>
        <begin position="1014"/>
        <end position="1115"/>
    </location>
</feature>
<evidence type="ECO:0008006" key="8">
    <source>
        <dbReference type="Google" id="ProtNLM"/>
    </source>
</evidence>
<feature type="compositionally biased region" description="Gly residues" evidence="3">
    <location>
        <begin position="165"/>
        <end position="174"/>
    </location>
</feature>
<proteinExistence type="predicted"/>
<dbReference type="InterPro" id="IPR020422">
    <property type="entry name" value="TYR_PHOSPHATASE_DUAL_dom"/>
</dbReference>
<evidence type="ECO:0000313" key="6">
    <source>
        <dbReference type="EMBL" id="CDJ69232.1"/>
    </source>
</evidence>
<feature type="region of interest" description="Disordered" evidence="3">
    <location>
        <begin position="463"/>
        <end position="551"/>
    </location>
</feature>
<dbReference type="PROSITE" id="PS00383">
    <property type="entry name" value="TYR_PHOSPHATASE_1"/>
    <property type="match status" value="1"/>
</dbReference>
<dbReference type="EMBL" id="HG725685">
    <property type="protein sequence ID" value="CDJ69232.1"/>
    <property type="molecule type" value="Genomic_DNA"/>
</dbReference>
<dbReference type="InterPro" id="IPR000387">
    <property type="entry name" value="Tyr_Pase_dom"/>
</dbReference>
<evidence type="ECO:0000259" key="4">
    <source>
        <dbReference type="PROSITE" id="PS50054"/>
    </source>
</evidence>
<feature type="region of interest" description="Disordered" evidence="3">
    <location>
        <begin position="913"/>
        <end position="941"/>
    </location>
</feature>
<dbReference type="Proteomes" id="UP000030754">
    <property type="component" value="Unassembled WGS sequence"/>
</dbReference>
<gene>
    <name evidence="6" type="ORF">ENH_00066340</name>
</gene>
<dbReference type="OrthoDB" id="2017893at2759"/>
<dbReference type="InterPro" id="IPR029021">
    <property type="entry name" value="Prot-tyrosine_phosphatase-like"/>
</dbReference>
<feature type="compositionally biased region" description="Low complexity" evidence="3">
    <location>
        <begin position="146"/>
        <end position="156"/>
    </location>
</feature>